<dbReference type="RefSeq" id="XP_060458114.1">
    <property type="nucleotide sequence ID" value="XM_060601640.1"/>
</dbReference>
<proteinExistence type="inferred from homology"/>
<dbReference type="PANTHER" id="PTHR31123">
    <property type="entry name" value="ACCUMULATION OF DYADS PROTEIN 2-RELATED"/>
    <property type="match status" value="1"/>
</dbReference>
<evidence type="ECO:0000313" key="9">
    <source>
        <dbReference type="Proteomes" id="UP001233271"/>
    </source>
</evidence>
<evidence type="ECO:0000256" key="6">
    <source>
        <dbReference type="SAM" id="MobiDB-lite"/>
    </source>
</evidence>
<dbReference type="GO" id="GO:0015123">
    <property type="term" value="F:acetate transmembrane transporter activity"/>
    <property type="evidence" value="ECO:0007669"/>
    <property type="project" value="TreeGrafter"/>
</dbReference>
<dbReference type="InterPro" id="IPR051633">
    <property type="entry name" value="AceTr"/>
</dbReference>
<evidence type="ECO:0000313" key="8">
    <source>
        <dbReference type="EMBL" id="BEI92849.1"/>
    </source>
</evidence>
<feature type="transmembrane region" description="Helical" evidence="7">
    <location>
        <begin position="116"/>
        <end position="143"/>
    </location>
</feature>
<dbReference type="EMBL" id="AP028216">
    <property type="protein sequence ID" value="BEI92849.1"/>
    <property type="molecule type" value="Genomic_DNA"/>
</dbReference>
<dbReference type="GO" id="GO:0005886">
    <property type="term" value="C:plasma membrane"/>
    <property type="evidence" value="ECO:0007669"/>
    <property type="project" value="TreeGrafter"/>
</dbReference>
<feature type="transmembrane region" description="Helical" evidence="7">
    <location>
        <begin position="212"/>
        <end position="233"/>
    </location>
</feature>
<keyword evidence="4 7" id="KW-1133">Transmembrane helix</keyword>
<dbReference type="InterPro" id="IPR000791">
    <property type="entry name" value="Gpr1/Fun34/SatP-like"/>
</dbReference>
<keyword evidence="5 7" id="KW-0472">Membrane</keyword>
<evidence type="ECO:0000256" key="3">
    <source>
        <dbReference type="ARBA" id="ARBA00022692"/>
    </source>
</evidence>
<evidence type="ECO:0000256" key="4">
    <source>
        <dbReference type="ARBA" id="ARBA00022989"/>
    </source>
</evidence>
<reference evidence="8" key="1">
    <citation type="journal article" date="2023" name="BMC Genomics">
        <title>Chromosome-level genome assemblies of Cutaneotrichosporon spp. (Trichosporonales, Basidiomycota) reveal imbalanced evolution between nucleotide sequences and chromosome synteny.</title>
        <authorList>
            <person name="Kobayashi Y."/>
            <person name="Kayamori A."/>
            <person name="Aoki K."/>
            <person name="Shiwa Y."/>
            <person name="Matsutani M."/>
            <person name="Fujita N."/>
            <person name="Sugita T."/>
            <person name="Iwasaki W."/>
            <person name="Tanaka N."/>
            <person name="Takashima M."/>
        </authorList>
    </citation>
    <scope>NUCLEOTIDE SEQUENCE</scope>
    <source>
        <strain evidence="8">HIS019</strain>
    </source>
</reference>
<feature type="transmembrane region" description="Helical" evidence="7">
    <location>
        <begin position="155"/>
        <end position="176"/>
    </location>
</feature>
<comment type="subcellular location">
    <subcellularLocation>
        <location evidence="1">Membrane</location>
        <topology evidence="1">Multi-pass membrane protein</topology>
    </subcellularLocation>
</comment>
<dbReference type="AlphaFoldDB" id="A0AA48QWT9"/>
<protein>
    <submittedName>
        <fullName evidence="8">Uncharacterized protein</fullName>
    </submittedName>
</protein>
<comment type="similarity">
    <text evidence="2">Belongs to the acetate uptake transporter (AceTr) (TC 2.A.96) family.</text>
</comment>
<feature type="region of interest" description="Disordered" evidence="6">
    <location>
        <begin position="1"/>
        <end position="24"/>
    </location>
</feature>
<sequence>MSNANTSNSTTDVGYFGSGDIEKGRPSHLERAVTPGGHPIDFSQPAIPVQHRKYGNPIPIGLIAFSMAFLMTGLLNFGVRGIKAPNGVLSSLMFFVGITQTLVGWFEMFIGNTFSATIFCAFGGFAFSYVGFFLPAMGIVDAFTDKVTGEVSPDLSNSLGLFLAIWSGITFLFLLAALRSSVAIILVLFFTTMAFALLAAQQFTGSLGVARAAGAFCVMDAACGFWAAMAGYWTPDTTYAFIRVDPIDLSPKD</sequence>
<feature type="compositionally biased region" description="Polar residues" evidence="6">
    <location>
        <begin position="1"/>
        <end position="12"/>
    </location>
</feature>
<organism evidence="8 9">
    <name type="scientific">Cutaneotrichosporon cavernicola</name>
    <dbReference type="NCBI Taxonomy" id="279322"/>
    <lineage>
        <taxon>Eukaryota</taxon>
        <taxon>Fungi</taxon>
        <taxon>Dikarya</taxon>
        <taxon>Basidiomycota</taxon>
        <taxon>Agaricomycotina</taxon>
        <taxon>Tremellomycetes</taxon>
        <taxon>Trichosporonales</taxon>
        <taxon>Trichosporonaceae</taxon>
        <taxon>Cutaneotrichosporon</taxon>
    </lineage>
</organism>
<evidence type="ECO:0000256" key="1">
    <source>
        <dbReference type="ARBA" id="ARBA00004141"/>
    </source>
</evidence>
<dbReference type="Proteomes" id="UP001233271">
    <property type="component" value="Chromosome 5"/>
</dbReference>
<gene>
    <name evidence="8" type="ORF">CcaverHIS019_0504770</name>
</gene>
<feature type="transmembrane region" description="Helical" evidence="7">
    <location>
        <begin position="91"/>
        <end position="110"/>
    </location>
</feature>
<evidence type="ECO:0000256" key="7">
    <source>
        <dbReference type="SAM" id="Phobius"/>
    </source>
</evidence>
<keyword evidence="3 7" id="KW-0812">Transmembrane</keyword>
<dbReference type="KEGG" id="ccac:CcaHIS019_0504770"/>
<keyword evidence="9" id="KW-1185">Reference proteome</keyword>
<name>A0AA48QWT9_9TREE</name>
<feature type="transmembrane region" description="Helical" evidence="7">
    <location>
        <begin position="58"/>
        <end position="79"/>
    </location>
</feature>
<evidence type="ECO:0000256" key="2">
    <source>
        <dbReference type="ARBA" id="ARBA00005587"/>
    </source>
</evidence>
<accession>A0AA48QWT9</accession>
<evidence type="ECO:0000256" key="5">
    <source>
        <dbReference type="ARBA" id="ARBA00023136"/>
    </source>
</evidence>
<dbReference type="PANTHER" id="PTHR31123:SF1">
    <property type="entry name" value="ACCUMULATION OF DYADS PROTEIN 2-RELATED"/>
    <property type="match status" value="1"/>
</dbReference>
<dbReference type="Pfam" id="PF01184">
    <property type="entry name" value="Gpr1_Fun34_YaaH"/>
    <property type="match status" value="1"/>
</dbReference>
<dbReference type="GeneID" id="85496719"/>
<dbReference type="NCBIfam" id="NF038013">
    <property type="entry name" value="AceTr_1"/>
    <property type="match status" value="1"/>
</dbReference>
<feature type="transmembrane region" description="Helical" evidence="7">
    <location>
        <begin position="182"/>
        <end position="200"/>
    </location>
</feature>